<evidence type="ECO:0000259" key="2">
    <source>
        <dbReference type="Pfam" id="PF01050"/>
    </source>
</evidence>
<gene>
    <name evidence="3" type="ORF">US68_C0006G0076</name>
</gene>
<feature type="region of interest" description="Disordered" evidence="1">
    <location>
        <begin position="114"/>
        <end position="133"/>
    </location>
</feature>
<dbReference type="GO" id="GO:0005976">
    <property type="term" value="P:polysaccharide metabolic process"/>
    <property type="evidence" value="ECO:0007669"/>
    <property type="project" value="InterPro"/>
</dbReference>
<sequence>MTAQIVDKPWGREIILTTPDLPYVAKILEIKAQKRLSLQYHDQKLETLTLFSGEANIIWGKDKDNLVTEKMIPNNGYTIAPNTIHRFEAITDCQIFEASTGEIGTTFRLEDDVNRPNETEEIRNSPNRGWTQK</sequence>
<evidence type="ECO:0000256" key="1">
    <source>
        <dbReference type="SAM" id="MobiDB-lite"/>
    </source>
</evidence>
<accession>A0A0G0LCL5</accession>
<dbReference type="InterPro" id="IPR011051">
    <property type="entry name" value="RmlC_Cupin_sf"/>
</dbReference>
<dbReference type="InterPro" id="IPR014710">
    <property type="entry name" value="RmlC-like_jellyroll"/>
</dbReference>
<dbReference type="Gene3D" id="2.60.120.10">
    <property type="entry name" value="Jelly Rolls"/>
    <property type="match status" value="1"/>
</dbReference>
<name>A0A0G0LCL5_9BACT</name>
<proteinExistence type="predicted"/>
<evidence type="ECO:0000313" key="4">
    <source>
        <dbReference type="Proteomes" id="UP000034231"/>
    </source>
</evidence>
<dbReference type="Pfam" id="PF01050">
    <property type="entry name" value="MannoseP_isomer"/>
    <property type="match status" value="1"/>
</dbReference>
<feature type="domain" description="Mannose-6-phosphate isomerase type II C-terminal" evidence="2">
    <location>
        <begin position="5"/>
        <end position="115"/>
    </location>
</feature>
<dbReference type="GO" id="GO:0016779">
    <property type="term" value="F:nucleotidyltransferase activity"/>
    <property type="evidence" value="ECO:0007669"/>
    <property type="project" value="InterPro"/>
</dbReference>
<dbReference type="EMBL" id="LBTX01000006">
    <property type="protein sequence ID" value="KKQ50396.1"/>
    <property type="molecule type" value="Genomic_DNA"/>
</dbReference>
<dbReference type="Proteomes" id="UP000034231">
    <property type="component" value="Unassembled WGS sequence"/>
</dbReference>
<protein>
    <submittedName>
        <fullName evidence="3">Cupin region</fullName>
    </submittedName>
</protein>
<dbReference type="SUPFAM" id="SSF51182">
    <property type="entry name" value="RmlC-like cupins"/>
    <property type="match status" value="1"/>
</dbReference>
<dbReference type="InterPro" id="IPR001538">
    <property type="entry name" value="Man6P_isomerase-2_C"/>
</dbReference>
<comment type="caution">
    <text evidence="3">The sequence shown here is derived from an EMBL/GenBank/DDBJ whole genome shotgun (WGS) entry which is preliminary data.</text>
</comment>
<feature type="compositionally biased region" description="Polar residues" evidence="1">
    <location>
        <begin position="124"/>
        <end position="133"/>
    </location>
</feature>
<evidence type="ECO:0000313" key="3">
    <source>
        <dbReference type="EMBL" id="KKQ50396.1"/>
    </source>
</evidence>
<dbReference type="AlphaFoldDB" id="A0A0G0LCL5"/>
<reference evidence="3 4" key="1">
    <citation type="journal article" date="2015" name="Nature">
        <title>rRNA introns, odd ribosomes, and small enigmatic genomes across a large radiation of phyla.</title>
        <authorList>
            <person name="Brown C.T."/>
            <person name="Hug L.A."/>
            <person name="Thomas B.C."/>
            <person name="Sharon I."/>
            <person name="Castelle C.J."/>
            <person name="Singh A."/>
            <person name="Wilkins M.J."/>
            <person name="Williams K.H."/>
            <person name="Banfield J.F."/>
        </authorList>
    </citation>
    <scope>NUCLEOTIDE SEQUENCE [LARGE SCALE GENOMIC DNA]</scope>
</reference>
<organism evidence="3 4">
    <name type="scientific">Candidatus Shapirobacteria bacterium GW2011_GWE1_38_10</name>
    <dbReference type="NCBI Taxonomy" id="1618488"/>
    <lineage>
        <taxon>Bacteria</taxon>
        <taxon>Candidatus Shapironibacteriota</taxon>
    </lineage>
</organism>
<feature type="compositionally biased region" description="Basic and acidic residues" evidence="1">
    <location>
        <begin position="114"/>
        <end position="123"/>
    </location>
</feature>